<dbReference type="AlphaFoldDB" id="A0A0G3LWK0"/>
<dbReference type="STRING" id="1324352.OK18_00640"/>
<evidence type="ECO:0000259" key="1">
    <source>
        <dbReference type="Pfam" id="PF03432"/>
    </source>
</evidence>
<dbReference type="InterPro" id="IPR005094">
    <property type="entry name" value="Endonuclease_MobA/VirD2"/>
</dbReference>
<dbReference type="KEGG" id="cgn:OK18_00640"/>
<dbReference type="RefSeq" id="WP_053326735.1">
    <property type="nucleotide sequence ID" value="NZ_CP009928.1"/>
</dbReference>
<accession>A0A0G3LWK0</accession>
<proteinExistence type="predicted"/>
<dbReference type="EMBL" id="CP009928">
    <property type="protein sequence ID" value="AKK71341.1"/>
    <property type="molecule type" value="Genomic_DNA"/>
</dbReference>
<protein>
    <submittedName>
        <fullName evidence="2">Relaxase</fullName>
    </submittedName>
</protein>
<dbReference type="Proteomes" id="UP000035213">
    <property type="component" value="Chromosome"/>
</dbReference>
<feature type="domain" description="MobA/VirD2-like nuclease" evidence="1">
    <location>
        <begin position="43"/>
        <end position="151"/>
    </location>
</feature>
<dbReference type="NCBIfam" id="NF041325">
    <property type="entry name" value="Bacteroid_MobB"/>
    <property type="match status" value="1"/>
</dbReference>
<sequence>MIAKIGHGSRIYGALVYNHSKVLDNRAEILHLHNMLETPDGKYSAAQLFSSFLPHLAANRKTEKTAVHISLNPDPGDKVTDEEFIRIADEYMLKMGYGNQPYVVFKHNDIERTHIHVVSTSVDKNGVKIPDAFEKKRSMQACREIEKKFNLIPANEKLELHENLGFSPVDYTKGNIKGQIAAVVRYLPKYYNYYSLGGYNALLSLFNISVEHIKKDYQGEMKEGLLYFALDKNGNKVSNPFKGSLFGKQAGLDAVKTNCKTNRNVPAEIKEKTAQVITEAIRITANEKQFRDYLTEHGINTVIRRNEENRLYGITFIDHNTRHVYNGSHLGKQFSANQFHELFSNGKRQEMVKAEQGNFLNIKKEKTSTVADELHPLFSFMLDSANLSSDWGLLNSLLLENIAEDPEEQIFEFNMKKKKKRKGQHKK</sequence>
<dbReference type="OrthoDB" id="915634at2"/>
<gene>
    <name evidence="2" type="ORF">OK18_00640</name>
</gene>
<dbReference type="PATRIC" id="fig|1324352.5.peg.137"/>
<name>A0A0G3LWK0_CHRGL</name>
<reference evidence="2 3" key="1">
    <citation type="submission" date="2014-11" db="EMBL/GenBank/DDBJ databases">
        <authorList>
            <person name="Park G.-S."/>
            <person name="Hong S.-J."/>
            <person name="Jung B.K."/>
            <person name="Khan A.R."/>
            <person name="Kwak Y."/>
            <person name="Shin J.-H."/>
        </authorList>
    </citation>
    <scope>NUCLEOTIDE SEQUENCE [LARGE SCALE GENOMIC DNA]</scope>
    <source>
        <strain evidence="2 3">DSM 27622</strain>
    </source>
</reference>
<evidence type="ECO:0000313" key="2">
    <source>
        <dbReference type="EMBL" id="AKK71341.1"/>
    </source>
</evidence>
<organism evidence="2 3">
    <name type="scientific">Chryseobacterium gallinarum</name>
    <dbReference type="NCBI Taxonomy" id="1324352"/>
    <lineage>
        <taxon>Bacteria</taxon>
        <taxon>Pseudomonadati</taxon>
        <taxon>Bacteroidota</taxon>
        <taxon>Flavobacteriia</taxon>
        <taxon>Flavobacteriales</taxon>
        <taxon>Weeksellaceae</taxon>
        <taxon>Chryseobacterium group</taxon>
        <taxon>Chryseobacterium</taxon>
    </lineage>
</organism>
<evidence type="ECO:0000313" key="3">
    <source>
        <dbReference type="Proteomes" id="UP000035213"/>
    </source>
</evidence>
<dbReference type="Pfam" id="PF03432">
    <property type="entry name" value="Relaxase"/>
    <property type="match status" value="1"/>
</dbReference>